<proteinExistence type="inferred from homology"/>
<dbReference type="GO" id="GO:0016020">
    <property type="term" value="C:membrane"/>
    <property type="evidence" value="ECO:0007669"/>
    <property type="project" value="UniProtKB-SubCell"/>
</dbReference>
<organism evidence="7 8">
    <name type="scientific">Aquibium carbonis</name>
    <dbReference type="NCBI Taxonomy" id="2495581"/>
    <lineage>
        <taxon>Bacteria</taxon>
        <taxon>Pseudomonadati</taxon>
        <taxon>Pseudomonadota</taxon>
        <taxon>Alphaproteobacteria</taxon>
        <taxon>Hyphomicrobiales</taxon>
        <taxon>Phyllobacteriaceae</taxon>
        <taxon>Aquibium</taxon>
    </lineage>
</organism>
<evidence type="ECO:0000313" key="8">
    <source>
        <dbReference type="Proteomes" id="UP000278398"/>
    </source>
</evidence>
<evidence type="ECO:0000256" key="6">
    <source>
        <dbReference type="SAM" id="Phobius"/>
    </source>
</evidence>
<dbReference type="EMBL" id="RWKW01000068">
    <property type="protein sequence ID" value="RST85104.1"/>
    <property type="molecule type" value="Genomic_DNA"/>
</dbReference>
<dbReference type="AlphaFoldDB" id="A0A3R9YDH2"/>
<protein>
    <submittedName>
        <fullName evidence="7">AI-2E family transporter</fullName>
    </submittedName>
</protein>
<evidence type="ECO:0000256" key="5">
    <source>
        <dbReference type="ARBA" id="ARBA00023136"/>
    </source>
</evidence>
<accession>A0A3R9YDH2</accession>
<keyword evidence="8" id="KW-1185">Reference proteome</keyword>
<dbReference type="Pfam" id="PF01594">
    <property type="entry name" value="AI-2E_transport"/>
    <property type="match status" value="1"/>
</dbReference>
<evidence type="ECO:0000256" key="1">
    <source>
        <dbReference type="ARBA" id="ARBA00004141"/>
    </source>
</evidence>
<evidence type="ECO:0000313" key="7">
    <source>
        <dbReference type="EMBL" id="RST85104.1"/>
    </source>
</evidence>
<feature type="transmembrane region" description="Helical" evidence="6">
    <location>
        <begin position="50"/>
        <end position="71"/>
    </location>
</feature>
<evidence type="ECO:0000256" key="4">
    <source>
        <dbReference type="ARBA" id="ARBA00022989"/>
    </source>
</evidence>
<comment type="caution">
    <text evidence="7">The sequence shown here is derived from an EMBL/GenBank/DDBJ whole genome shotgun (WGS) entry which is preliminary data.</text>
</comment>
<keyword evidence="3 6" id="KW-0812">Transmembrane</keyword>
<gene>
    <name evidence="7" type="ORF">EJC49_17620</name>
</gene>
<dbReference type="GO" id="GO:0055085">
    <property type="term" value="P:transmembrane transport"/>
    <property type="evidence" value="ECO:0007669"/>
    <property type="project" value="TreeGrafter"/>
</dbReference>
<name>A0A3R9YDH2_9HYPH</name>
<feature type="transmembrane region" description="Helical" evidence="6">
    <location>
        <begin position="23"/>
        <end position="44"/>
    </location>
</feature>
<evidence type="ECO:0000256" key="2">
    <source>
        <dbReference type="ARBA" id="ARBA00009773"/>
    </source>
</evidence>
<comment type="subcellular location">
    <subcellularLocation>
        <location evidence="1">Membrane</location>
        <topology evidence="1">Multi-pass membrane protein</topology>
    </subcellularLocation>
</comment>
<keyword evidence="4 6" id="KW-1133">Transmembrane helix</keyword>
<reference evidence="7 8" key="1">
    <citation type="submission" date="2018-12" db="EMBL/GenBank/DDBJ databases">
        <title>Mesorhizobium carbonis sp. nov., isolated from coal mine water.</title>
        <authorList>
            <person name="Xin W."/>
            <person name="Xu Z."/>
            <person name="Xiang F."/>
            <person name="Zhang J."/>
            <person name="Xi L."/>
            <person name="Liu J."/>
        </authorList>
    </citation>
    <scope>NUCLEOTIDE SEQUENCE [LARGE SCALE GENOMIC DNA]</scope>
    <source>
        <strain evidence="7 8">B2.3</strain>
    </source>
</reference>
<feature type="transmembrane region" description="Helical" evidence="6">
    <location>
        <begin position="78"/>
        <end position="102"/>
    </location>
</feature>
<dbReference type="Proteomes" id="UP000278398">
    <property type="component" value="Unassembled WGS sequence"/>
</dbReference>
<comment type="similarity">
    <text evidence="2">Belongs to the autoinducer-2 exporter (AI-2E) (TC 2.A.86) family.</text>
</comment>
<keyword evidence="5 6" id="KW-0472">Membrane</keyword>
<dbReference type="OrthoDB" id="9799225at2"/>
<feature type="transmembrane region" description="Helical" evidence="6">
    <location>
        <begin position="220"/>
        <end position="242"/>
    </location>
</feature>
<feature type="transmembrane region" description="Helical" evidence="6">
    <location>
        <begin position="248"/>
        <end position="275"/>
    </location>
</feature>
<feature type="transmembrane region" description="Helical" evidence="6">
    <location>
        <begin position="313"/>
        <end position="330"/>
    </location>
</feature>
<dbReference type="PANTHER" id="PTHR21716:SF16">
    <property type="entry name" value="BLL1467 PROTEIN"/>
    <property type="match status" value="1"/>
</dbReference>
<sequence>MQHWAFKKPPIVRLPPRSNAEVLLVKGAQLGTIAVGLVAVVFALDSGQFVLAPVLMAIVIGLMFSPVASWLERRGANSAVAAAIVVLLFLLILALGMLALAAPLTTWLDLAPQVWAQLQFHMAQFREPMNVLRDLREELRTISGSDNVTVSVEEGTAVESMAVLAPAIIGQVLLFLASLYFFVATRNRSRNAILRLCTTRRIRWRVAHIFRDVEQSVSRYLLSITVINVGLGVAVGAAMFAIGMPSAALWGALAAILNFVVYLGPAVMAVVLFAVGLTQYDTLSGSLLPPLVYLGVNLIEAQFVTPQVIGKTMLMNPFVVILAIAFWIWLWGPIGGFIAIPMLLVFYAIAANIVPGMDWHETASADALANRATHAKPRSTLDGPR</sequence>
<dbReference type="InterPro" id="IPR002549">
    <property type="entry name" value="AI-2E-like"/>
</dbReference>
<dbReference type="PANTHER" id="PTHR21716">
    <property type="entry name" value="TRANSMEMBRANE PROTEIN"/>
    <property type="match status" value="1"/>
</dbReference>
<feature type="transmembrane region" description="Helical" evidence="6">
    <location>
        <begin position="161"/>
        <end position="183"/>
    </location>
</feature>
<feature type="transmembrane region" description="Helical" evidence="6">
    <location>
        <begin position="336"/>
        <end position="354"/>
    </location>
</feature>
<evidence type="ECO:0000256" key="3">
    <source>
        <dbReference type="ARBA" id="ARBA00022692"/>
    </source>
</evidence>